<proteinExistence type="inferred from homology"/>
<dbReference type="PANTHER" id="PTHR11693">
    <property type="entry name" value="ATP SYNTHASE GAMMA CHAIN"/>
    <property type="match status" value="1"/>
</dbReference>
<dbReference type="PRINTS" id="PR00126">
    <property type="entry name" value="ATPASEGAMMA"/>
</dbReference>
<comment type="similarity">
    <text evidence="3 10">Belongs to the ATPase gamma chain family.</text>
</comment>
<protein>
    <recommendedName>
        <fullName evidence="10">ATP synthase gamma chain</fullName>
    </recommendedName>
    <alternativeName>
        <fullName evidence="10">ATP synthase F1 sector gamma subunit</fullName>
    </alternativeName>
    <alternativeName>
        <fullName evidence="10">F-ATPase gamma subunit</fullName>
    </alternativeName>
</protein>
<dbReference type="Proteomes" id="UP001432074">
    <property type="component" value="Chromosome"/>
</dbReference>
<dbReference type="Pfam" id="PF00231">
    <property type="entry name" value="ATP-synt"/>
    <property type="match status" value="1"/>
</dbReference>
<dbReference type="Gene3D" id="1.10.287.80">
    <property type="entry name" value="ATP synthase, gamma subunit, helix hairpin domain"/>
    <property type="match status" value="1"/>
</dbReference>
<evidence type="ECO:0000256" key="6">
    <source>
        <dbReference type="ARBA" id="ARBA00023065"/>
    </source>
</evidence>
<keyword evidence="10" id="KW-1003">Cell membrane</keyword>
<evidence type="ECO:0000256" key="5">
    <source>
        <dbReference type="ARBA" id="ARBA00022781"/>
    </source>
</evidence>
<comment type="function">
    <text evidence="1 10">Produces ATP from ADP in the presence of a proton gradient across the membrane. The gamma chain is believed to be important in regulating ATPase activity and the flow of protons through the CF(0) complex.</text>
</comment>
<evidence type="ECO:0000256" key="7">
    <source>
        <dbReference type="ARBA" id="ARBA00023136"/>
    </source>
</evidence>
<keyword evidence="4 10" id="KW-0813">Transport</keyword>
<keyword evidence="7 10" id="KW-0472">Membrane</keyword>
<dbReference type="HAMAP" id="MF_00815">
    <property type="entry name" value="ATP_synth_gamma_bact"/>
    <property type="match status" value="1"/>
</dbReference>
<dbReference type="EMBL" id="CP143577">
    <property type="protein sequence ID" value="WVN22069.1"/>
    <property type="molecule type" value="Genomic_DNA"/>
</dbReference>
<keyword evidence="5 10" id="KW-0375">Hydrogen ion transport</keyword>
<dbReference type="InterPro" id="IPR023632">
    <property type="entry name" value="ATP_synth_F1_gsu_CS"/>
</dbReference>
<keyword evidence="13" id="KW-1185">Reference proteome</keyword>
<dbReference type="SUPFAM" id="SSF52943">
    <property type="entry name" value="ATP synthase (F1-ATPase), gamma subunit"/>
    <property type="match status" value="1"/>
</dbReference>
<name>A0ABZ2AIZ6_MYCAR</name>
<dbReference type="PROSITE" id="PS00153">
    <property type="entry name" value="ATPASE_GAMMA"/>
    <property type="match status" value="1"/>
</dbReference>
<reference evidence="12" key="1">
    <citation type="submission" date="2024-01" db="EMBL/GenBank/DDBJ databases">
        <title>Complete genome sequence of Mycoplasma arginini type strain G 230.</title>
        <authorList>
            <person name="Spergser J."/>
        </authorList>
    </citation>
    <scope>NUCLEOTIDE SEQUENCE</scope>
    <source>
        <strain evidence="12">NCTC 10129</strain>
    </source>
</reference>
<evidence type="ECO:0000256" key="4">
    <source>
        <dbReference type="ARBA" id="ARBA00022448"/>
    </source>
</evidence>
<dbReference type="GeneID" id="80703697"/>
<dbReference type="NCBIfam" id="TIGR01146">
    <property type="entry name" value="ATPsyn_F1gamma"/>
    <property type="match status" value="1"/>
</dbReference>
<keyword evidence="6 10" id="KW-0406">Ion transport</keyword>
<organism evidence="12 13">
    <name type="scientific">Mycoplasmopsis arginini</name>
    <name type="common">Mycoplasma arginini</name>
    <dbReference type="NCBI Taxonomy" id="2094"/>
    <lineage>
        <taxon>Bacteria</taxon>
        <taxon>Bacillati</taxon>
        <taxon>Mycoplasmatota</taxon>
        <taxon>Mycoplasmoidales</taxon>
        <taxon>Metamycoplasmataceae</taxon>
        <taxon>Mycoplasmopsis</taxon>
    </lineage>
</organism>
<dbReference type="CDD" id="cd12151">
    <property type="entry name" value="F1-ATPase_gamma"/>
    <property type="match status" value="1"/>
</dbReference>
<dbReference type="Gene3D" id="3.40.1380.10">
    <property type="match status" value="1"/>
</dbReference>
<evidence type="ECO:0000256" key="1">
    <source>
        <dbReference type="ARBA" id="ARBA00003456"/>
    </source>
</evidence>
<keyword evidence="11" id="KW-0175">Coiled coil</keyword>
<sequence length="294" mass="33611">MESLQKIKQRINSINSTKKITKAMELVATAKFSKIKNKISEVKSYFKNVENIFINLIKHSEQDIDKLLNRHAWKFTAKRNLYIVFGSDLGLCGSFNSEMYKKINEVVTGDDILIVIGSKLLSLIEKNKKYHIIQTLTQIGDNPTYEIAQVVSNKIYDVLEISLLTSVKLIYTDYENPLKADPIVQEIFPISKNTIEKFDKENINNNVNNDNLEIIFEPNPEVILINSFRIFFEASIYNALINAKMAETSQRRTAMEQASDNAEELIEDLKIEYNSSRQSKITQELTEIVNGAGS</sequence>
<keyword evidence="8 10" id="KW-0139">CF(1)</keyword>
<evidence type="ECO:0000256" key="9">
    <source>
        <dbReference type="ARBA" id="ARBA00023310"/>
    </source>
</evidence>
<comment type="subcellular location">
    <subcellularLocation>
        <location evidence="10">Cell membrane</location>
        <topology evidence="10">Peripheral membrane protein</topology>
    </subcellularLocation>
    <subcellularLocation>
        <location evidence="2">Membrane</location>
        <topology evidence="2">Peripheral membrane protein</topology>
    </subcellularLocation>
</comment>
<feature type="coiled-coil region" evidence="11">
    <location>
        <begin position="245"/>
        <end position="279"/>
    </location>
</feature>
<comment type="subunit">
    <text evidence="10">F-type ATPases have 2 components, CF(1) - the catalytic core - and CF(0) - the membrane proton channel. CF(1) has five subunits: alpha(3), beta(3), gamma(1), delta(1), epsilon(1). CF(0) has three main subunits: a, b and c.</text>
</comment>
<dbReference type="RefSeq" id="WP_060823487.1">
    <property type="nucleotide sequence ID" value="NZ_AP014657.1"/>
</dbReference>
<keyword evidence="9 10" id="KW-0066">ATP synthesis</keyword>
<evidence type="ECO:0000313" key="12">
    <source>
        <dbReference type="EMBL" id="WVN22069.1"/>
    </source>
</evidence>
<dbReference type="InterPro" id="IPR035968">
    <property type="entry name" value="ATP_synth_F1_ATPase_gsu"/>
</dbReference>
<evidence type="ECO:0000256" key="3">
    <source>
        <dbReference type="ARBA" id="ARBA00007681"/>
    </source>
</evidence>
<evidence type="ECO:0000256" key="11">
    <source>
        <dbReference type="SAM" id="Coils"/>
    </source>
</evidence>
<evidence type="ECO:0000256" key="8">
    <source>
        <dbReference type="ARBA" id="ARBA00023196"/>
    </source>
</evidence>
<evidence type="ECO:0000256" key="10">
    <source>
        <dbReference type="HAMAP-Rule" id="MF_00815"/>
    </source>
</evidence>
<dbReference type="InterPro" id="IPR000131">
    <property type="entry name" value="ATP_synth_F1_gsu"/>
</dbReference>
<evidence type="ECO:0000313" key="13">
    <source>
        <dbReference type="Proteomes" id="UP001432074"/>
    </source>
</evidence>
<evidence type="ECO:0000256" key="2">
    <source>
        <dbReference type="ARBA" id="ARBA00004170"/>
    </source>
</evidence>
<dbReference type="PANTHER" id="PTHR11693:SF22">
    <property type="entry name" value="ATP SYNTHASE SUBUNIT GAMMA, MITOCHONDRIAL"/>
    <property type="match status" value="1"/>
</dbReference>
<accession>A0ABZ2AIZ6</accession>
<gene>
    <name evidence="10 12" type="primary">atpG</name>
    <name evidence="12" type="ORF">V2E25_00490</name>
</gene>